<dbReference type="OMA" id="CRVAITF"/>
<accession>A0A1C7M457</accession>
<feature type="region of interest" description="Disordered" evidence="1">
    <location>
        <begin position="194"/>
        <end position="223"/>
    </location>
</feature>
<keyword evidence="4" id="KW-1185">Reference proteome</keyword>
<dbReference type="Proteomes" id="UP000092993">
    <property type="component" value="Unassembled WGS sequence"/>
</dbReference>
<protein>
    <submittedName>
        <fullName evidence="3">Uncharacterized protein</fullName>
    </submittedName>
</protein>
<name>A0A1C7M457_GRIFR</name>
<evidence type="ECO:0000313" key="3">
    <source>
        <dbReference type="EMBL" id="OBZ71691.1"/>
    </source>
</evidence>
<feature type="signal peptide" evidence="2">
    <location>
        <begin position="1"/>
        <end position="25"/>
    </location>
</feature>
<keyword evidence="2" id="KW-0732">Signal</keyword>
<reference evidence="3 4" key="1">
    <citation type="submission" date="2016-03" db="EMBL/GenBank/DDBJ databases">
        <title>Whole genome sequencing of Grifola frondosa 9006-11.</title>
        <authorList>
            <person name="Min B."/>
            <person name="Park H."/>
            <person name="Kim J.-G."/>
            <person name="Cho H."/>
            <person name="Oh Y.-L."/>
            <person name="Kong W.-S."/>
            <person name="Choi I.-G."/>
        </authorList>
    </citation>
    <scope>NUCLEOTIDE SEQUENCE [LARGE SCALE GENOMIC DNA]</scope>
    <source>
        <strain evidence="3 4">9006-11</strain>
    </source>
</reference>
<evidence type="ECO:0000256" key="2">
    <source>
        <dbReference type="SAM" id="SignalP"/>
    </source>
</evidence>
<proteinExistence type="predicted"/>
<feature type="chain" id="PRO_5008888920" evidence="2">
    <location>
        <begin position="26"/>
        <end position="262"/>
    </location>
</feature>
<sequence>MQRLALCWTSVVITLFTFRIDLAHAASGNTTCASTQLDWYTDAVGETPCVTYQRLRQICNSDYQVPTFRPNTPGDNCDDQLMLLQFNFVGLSMLCMNCQYDPATGTTGIDAGVGAYEMYSTRGDGSMCTPGTNKTLPADIQSAVCNRGIKISDFLYDLFWSDGTWFYIYTKETAQTDQAANNNNTFSHCPNTTSTISATSSTQTSSASPSPSVTASSPSTISPPPQFSSNLGAIVGGAVGGGLGLIAVFCSEHFCYIGDGAA</sequence>
<evidence type="ECO:0000313" key="4">
    <source>
        <dbReference type="Proteomes" id="UP000092993"/>
    </source>
</evidence>
<organism evidence="3 4">
    <name type="scientific">Grifola frondosa</name>
    <name type="common">Maitake</name>
    <name type="synonym">Polyporus frondosus</name>
    <dbReference type="NCBI Taxonomy" id="5627"/>
    <lineage>
        <taxon>Eukaryota</taxon>
        <taxon>Fungi</taxon>
        <taxon>Dikarya</taxon>
        <taxon>Basidiomycota</taxon>
        <taxon>Agaricomycotina</taxon>
        <taxon>Agaricomycetes</taxon>
        <taxon>Polyporales</taxon>
        <taxon>Grifolaceae</taxon>
        <taxon>Grifola</taxon>
    </lineage>
</organism>
<dbReference type="AlphaFoldDB" id="A0A1C7M457"/>
<gene>
    <name evidence="3" type="ORF">A0H81_08586</name>
</gene>
<dbReference type="EMBL" id="LUGG01000011">
    <property type="protein sequence ID" value="OBZ71691.1"/>
    <property type="molecule type" value="Genomic_DNA"/>
</dbReference>
<feature type="compositionally biased region" description="Low complexity" evidence="1">
    <location>
        <begin position="194"/>
        <end position="220"/>
    </location>
</feature>
<evidence type="ECO:0000256" key="1">
    <source>
        <dbReference type="SAM" id="MobiDB-lite"/>
    </source>
</evidence>
<comment type="caution">
    <text evidence="3">The sequence shown here is derived from an EMBL/GenBank/DDBJ whole genome shotgun (WGS) entry which is preliminary data.</text>
</comment>
<dbReference type="OrthoDB" id="2757214at2759"/>
<dbReference type="STRING" id="5627.A0A1C7M457"/>